<accession>A0A0H2SJ55</accession>
<dbReference type="AlphaFoldDB" id="A0A0H2SJ55"/>
<feature type="region of interest" description="Disordered" evidence="1">
    <location>
        <begin position="1"/>
        <end position="35"/>
    </location>
</feature>
<organism evidence="2 3">
    <name type="scientific">Schizopora paradoxa</name>
    <dbReference type="NCBI Taxonomy" id="27342"/>
    <lineage>
        <taxon>Eukaryota</taxon>
        <taxon>Fungi</taxon>
        <taxon>Dikarya</taxon>
        <taxon>Basidiomycota</taxon>
        <taxon>Agaricomycotina</taxon>
        <taxon>Agaricomycetes</taxon>
        <taxon>Hymenochaetales</taxon>
        <taxon>Schizoporaceae</taxon>
        <taxon>Schizopora</taxon>
    </lineage>
</organism>
<reference evidence="2 3" key="1">
    <citation type="submission" date="2015-04" db="EMBL/GenBank/DDBJ databases">
        <title>Complete genome sequence of Schizopora paradoxa KUC8140, a cosmopolitan wood degrader in East Asia.</title>
        <authorList>
            <consortium name="DOE Joint Genome Institute"/>
            <person name="Min B."/>
            <person name="Park H."/>
            <person name="Jang Y."/>
            <person name="Kim J.-J."/>
            <person name="Kim K.H."/>
            <person name="Pangilinan J."/>
            <person name="Lipzen A."/>
            <person name="Riley R."/>
            <person name="Grigoriev I.V."/>
            <person name="Spatafora J.W."/>
            <person name="Choi I.-G."/>
        </authorList>
    </citation>
    <scope>NUCLEOTIDE SEQUENCE [LARGE SCALE GENOMIC DNA]</scope>
    <source>
        <strain evidence="2 3">KUC8140</strain>
    </source>
</reference>
<protein>
    <submittedName>
        <fullName evidence="2">Uncharacterized protein</fullName>
    </submittedName>
</protein>
<evidence type="ECO:0000313" key="3">
    <source>
        <dbReference type="Proteomes" id="UP000053477"/>
    </source>
</evidence>
<proteinExistence type="predicted"/>
<feature type="compositionally biased region" description="Low complexity" evidence="1">
    <location>
        <begin position="1"/>
        <end position="16"/>
    </location>
</feature>
<name>A0A0H2SJ55_9AGAM</name>
<evidence type="ECO:0000313" key="2">
    <source>
        <dbReference type="EMBL" id="KLO17116.1"/>
    </source>
</evidence>
<keyword evidence="3" id="KW-1185">Reference proteome</keyword>
<dbReference type="Proteomes" id="UP000053477">
    <property type="component" value="Unassembled WGS sequence"/>
</dbReference>
<sequence>MGGDAHAQSSSTTTSDHASDDTTKGQPSDDAGEEKKRVVLEMVPYEAVDVSTISPDEIPRIIKGARKGVPEDLKLILALLEHGNLPSKHSDEAFEVFASHVKKPYVRKAPLHRKHVQFQLVGRSLMGFNYLGKVHYMNHDNAVKLAKLWEDAFRWMKILLGVYLDGTYQASHGNEVVSASGHAFIAFRNANLNMLKHIFHDPEVFKLAFRLWVDDTFADEGNMNSGSLPLSIMCSEMKMDIDNAPLLAAAAEVYEELGYDDGEKGGMVTIAVRRLVEELQGGEFRIGALCYLIEVLWLFAKDDDHYGNKKALFELDLGVAAVAYAFFKLANEKSLWINRMDSTTRAIHLLEKSLCYNKASATLTIRMAQLFKHFILSAMENFKRHIQWLDDKEPLFNILDRLLDFLSVPAVLDAAYEKMSDVPSGVQPDGMCDPTALHGLTSRLKMIHKVILERTIMRKLYKEVGREELGFCANFVSSCRSESVFQKVRELSLCVILFASMPVCFLG</sequence>
<dbReference type="EMBL" id="KQ085908">
    <property type="protein sequence ID" value="KLO17116.1"/>
    <property type="molecule type" value="Genomic_DNA"/>
</dbReference>
<evidence type="ECO:0000256" key="1">
    <source>
        <dbReference type="SAM" id="MobiDB-lite"/>
    </source>
</evidence>
<dbReference type="InParanoid" id="A0A0H2SJ55"/>
<gene>
    <name evidence="2" type="ORF">SCHPADRAFT_181410</name>
</gene>